<dbReference type="InterPro" id="IPR011006">
    <property type="entry name" value="CheY-like_superfamily"/>
</dbReference>
<dbReference type="InterPro" id="IPR036388">
    <property type="entry name" value="WH-like_DNA-bd_sf"/>
</dbReference>
<gene>
    <name evidence="6" type="ORF">GCM10011594_34750</name>
</gene>
<dbReference type="InterPro" id="IPR003018">
    <property type="entry name" value="GAF"/>
</dbReference>
<dbReference type="PROSITE" id="PS50921">
    <property type="entry name" value="ANTAR"/>
    <property type="match status" value="1"/>
</dbReference>
<evidence type="ECO:0000256" key="1">
    <source>
        <dbReference type="ARBA" id="ARBA00022679"/>
    </source>
</evidence>
<dbReference type="AlphaFoldDB" id="A0A917T658"/>
<dbReference type="Proteomes" id="UP000655208">
    <property type="component" value="Unassembled WGS sequence"/>
</dbReference>
<keyword evidence="2" id="KW-0418">Kinase</keyword>
<evidence type="ECO:0000256" key="4">
    <source>
        <dbReference type="ARBA" id="ARBA00023163"/>
    </source>
</evidence>
<dbReference type="SUPFAM" id="SSF52172">
    <property type="entry name" value="CheY-like"/>
    <property type="match status" value="1"/>
</dbReference>
<organism evidence="6 7">
    <name type="scientific">Nakamurella endophytica</name>
    <dbReference type="NCBI Taxonomy" id="1748367"/>
    <lineage>
        <taxon>Bacteria</taxon>
        <taxon>Bacillati</taxon>
        <taxon>Actinomycetota</taxon>
        <taxon>Actinomycetes</taxon>
        <taxon>Nakamurellales</taxon>
        <taxon>Nakamurellaceae</taxon>
        <taxon>Nakamurella</taxon>
    </lineage>
</organism>
<dbReference type="InterPro" id="IPR005561">
    <property type="entry name" value="ANTAR"/>
</dbReference>
<dbReference type="Gene3D" id="3.30.450.40">
    <property type="match status" value="1"/>
</dbReference>
<evidence type="ECO:0000313" key="7">
    <source>
        <dbReference type="Proteomes" id="UP000655208"/>
    </source>
</evidence>
<dbReference type="RefSeq" id="WP_188943714.1">
    <property type="nucleotide sequence ID" value="NZ_BMNA01000009.1"/>
</dbReference>
<dbReference type="Pfam" id="PF13185">
    <property type="entry name" value="GAF_2"/>
    <property type="match status" value="1"/>
</dbReference>
<dbReference type="SMART" id="SM01012">
    <property type="entry name" value="ANTAR"/>
    <property type="match status" value="1"/>
</dbReference>
<keyword evidence="1" id="KW-0808">Transferase</keyword>
<name>A0A917T658_9ACTN</name>
<reference evidence="6" key="1">
    <citation type="journal article" date="2014" name="Int. J. Syst. Evol. Microbiol.">
        <title>Complete genome sequence of Corynebacterium casei LMG S-19264T (=DSM 44701T), isolated from a smear-ripened cheese.</title>
        <authorList>
            <consortium name="US DOE Joint Genome Institute (JGI-PGF)"/>
            <person name="Walter F."/>
            <person name="Albersmeier A."/>
            <person name="Kalinowski J."/>
            <person name="Ruckert C."/>
        </authorList>
    </citation>
    <scope>NUCLEOTIDE SEQUENCE</scope>
    <source>
        <strain evidence="6">CGMCC 4.7308</strain>
    </source>
</reference>
<dbReference type="Gene3D" id="1.10.10.10">
    <property type="entry name" value="Winged helix-like DNA-binding domain superfamily/Winged helix DNA-binding domain"/>
    <property type="match status" value="1"/>
</dbReference>
<dbReference type="EMBL" id="BMNA01000009">
    <property type="protein sequence ID" value="GGM11948.1"/>
    <property type="molecule type" value="Genomic_DNA"/>
</dbReference>
<sequence length="277" mass="29321">MTDDIRHLAPDGRDDLAATQSVVLRRLAAGLALGADSAELCSGLVEDLRLPLGVDMVLQYTRRPGSDRLVLGAAAGLAASAAGRLRAWPLDRSTVSGAVATSGQPQWFDDVQRIPDPQLAVAKGLGLTAYLSVPLLHAGLTVGTVSFGSRTRLSFVLDERILLRAAADLLAVTVAATSAAPSGCADLEQQVVQLERAMDGRTAIGRAVGMLMLAMPADRDTAWATLRYLSSVTNRKVRDLAEQLEVHFADGATLPADVDAHVRTAVTRPPRPRHPRA</sequence>
<dbReference type="InterPro" id="IPR029016">
    <property type="entry name" value="GAF-like_dom_sf"/>
</dbReference>
<dbReference type="GO" id="GO:0016301">
    <property type="term" value="F:kinase activity"/>
    <property type="evidence" value="ECO:0007669"/>
    <property type="project" value="UniProtKB-KW"/>
</dbReference>
<evidence type="ECO:0000256" key="2">
    <source>
        <dbReference type="ARBA" id="ARBA00022777"/>
    </source>
</evidence>
<evidence type="ECO:0000256" key="3">
    <source>
        <dbReference type="ARBA" id="ARBA00023015"/>
    </source>
</evidence>
<protein>
    <recommendedName>
        <fullName evidence="5">ANTAR domain-containing protein</fullName>
    </recommendedName>
</protein>
<dbReference type="SMART" id="SM00065">
    <property type="entry name" value="GAF"/>
    <property type="match status" value="1"/>
</dbReference>
<feature type="domain" description="ANTAR" evidence="5">
    <location>
        <begin position="184"/>
        <end position="245"/>
    </location>
</feature>
<proteinExistence type="predicted"/>
<keyword evidence="4" id="KW-0804">Transcription</keyword>
<keyword evidence="7" id="KW-1185">Reference proteome</keyword>
<reference evidence="6" key="2">
    <citation type="submission" date="2020-09" db="EMBL/GenBank/DDBJ databases">
        <authorList>
            <person name="Sun Q."/>
            <person name="Zhou Y."/>
        </authorList>
    </citation>
    <scope>NUCLEOTIDE SEQUENCE</scope>
    <source>
        <strain evidence="6">CGMCC 4.7308</strain>
    </source>
</reference>
<dbReference type="Pfam" id="PF03861">
    <property type="entry name" value="ANTAR"/>
    <property type="match status" value="1"/>
</dbReference>
<evidence type="ECO:0000259" key="5">
    <source>
        <dbReference type="PROSITE" id="PS50921"/>
    </source>
</evidence>
<evidence type="ECO:0000313" key="6">
    <source>
        <dbReference type="EMBL" id="GGM11948.1"/>
    </source>
</evidence>
<accession>A0A917T658</accession>
<keyword evidence="3" id="KW-0805">Transcription regulation</keyword>
<comment type="caution">
    <text evidence="6">The sequence shown here is derived from an EMBL/GenBank/DDBJ whole genome shotgun (WGS) entry which is preliminary data.</text>
</comment>
<dbReference type="GO" id="GO:0003723">
    <property type="term" value="F:RNA binding"/>
    <property type="evidence" value="ECO:0007669"/>
    <property type="project" value="InterPro"/>
</dbReference>
<dbReference type="SUPFAM" id="SSF55781">
    <property type="entry name" value="GAF domain-like"/>
    <property type="match status" value="1"/>
</dbReference>